<comment type="similarity">
    <text evidence="2">Belongs to the SEC62 family.</text>
</comment>
<feature type="compositionally biased region" description="Basic residues" evidence="11">
    <location>
        <begin position="283"/>
        <end position="292"/>
    </location>
</feature>
<dbReference type="PANTHER" id="PTHR12443:SF9">
    <property type="entry name" value="TRANSLOCATION PROTEIN SEC62"/>
    <property type="match status" value="1"/>
</dbReference>
<protein>
    <recommendedName>
        <fullName evidence="3">Translocation protein SEC62</fullName>
    </recommendedName>
</protein>
<keyword evidence="6" id="KW-0256">Endoplasmic reticulum</keyword>
<feature type="transmembrane region" description="Helical" evidence="12">
    <location>
        <begin position="182"/>
        <end position="204"/>
    </location>
</feature>
<feature type="compositionally biased region" description="Basic and acidic residues" evidence="11">
    <location>
        <begin position="114"/>
        <end position="128"/>
    </location>
</feature>
<evidence type="ECO:0000256" key="11">
    <source>
        <dbReference type="SAM" id="MobiDB-lite"/>
    </source>
</evidence>
<feature type="region of interest" description="Disordered" evidence="11">
    <location>
        <begin position="1"/>
        <end position="22"/>
    </location>
</feature>
<gene>
    <name evidence="13" type="ORF">Zmor_023789</name>
</gene>
<keyword evidence="5 12" id="KW-0812">Transmembrane</keyword>
<keyword evidence="10 12" id="KW-0472">Membrane</keyword>
<accession>A0AA38M8B2</accession>
<dbReference type="GO" id="GO:0005789">
    <property type="term" value="C:endoplasmic reticulum membrane"/>
    <property type="evidence" value="ECO:0007669"/>
    <property type="project" value="UniProtKB-SubCell"/>
</dbReference>
<sequence>MAEKKKGKKRKEEYQSTDSVDKPSKEEFVIAKWMRNNVPIKKTKFLNHNVEYFTAKRAVDALMESKWAQGDEPFFKTREDIIDYLHLMLVHKFYHRARKVPVSESELKGKKKEKKIEPEEKEKIKEKEKVTDAESSVVEWKEKEQQPEKEKRKKKIRLDMHNDQRFVDGMDAYVWIYDPIPFHYWIIGTLLVLGAIGVCLFPLWPPSVRLGVYYLSVAAAGFLVTIIVLAVIRLVVFCLIWVCSMGKHHLWILPNLTEDVGFFASFWPLYNYEYKGKDKSRSKKEKVKKKKKDKDSDAEQESEDKSKLGTEIIQQVTNGSEDKHSEGGIGSPEGGSQVEVLGASETESESSQRSSTGKDFEIVDQDELEN</sequence>
<name>A0AA38M8B2_9CUCU</name>
<keyword evidence="7" id="KW-0653">Protein transport</keyword>
<feature type="compositionally biased region" description="Basic and acidic residues" evidence="11">
    <location>
        <begin position="293"/>
        <end position="308"/>
    </location>
</feature>
<evidence type="ECO:0000256" key="9">
    <source>
        <dbReference type="ARBA" id="ARBA00023010"/>
    </source>
</evidence>
<dbReference type="InterPro" id="IPR004728">
    <property type="entry name" value="Sec62"/>
</dbReference>
<keyword evidence="14" id="KW-1185">Reference proteome</keyword>
<keyword evidence="9" id="KW-0811">Translocation</keyword>
<evidence type="ECO:0000313" key="14">
    <source>
        <dbReference type="Proteomes" id="UP001168821"/>
    </source>
</evidence>
<feature type="region of interest" description="Disordered" evidence="11">
    <location>
        <begin position="283"/>
        <end position="370"/>
    </location>
</feature>
<evidence type="ECO:0000256" key="2">
    <source>
        <dbReference type="ARBA" id="ARBA00010604"/>
    </source>
</evidence>
<evidence type="ECO:0000256" key="3">
    <source>
        <dbReference type="ARBA" id="ARBA00021257"/>
    </source>
</evidence>
<evidence type="ECO:0000256" key="8">
    <source>
        <dbReference type="ARBA" id="ARBA00022989"/>
    </source>
</evidence>
<dbReference type="PANTHER" id="PTHR12443">
    <property type="entry name" value="TRANSLOCATION PROTEIN SEC62"/>
    <property type="match status" value="1"/>
</dbReference>
<dbReference type="GO" id="GO:0031204">
    <property type="term" value="P:post-translational protein targeting to membrane, translocation"/>
    <property type="evidence" value="ECO:0007669"/>
    <property type="project" value="TreeGrafter"/>
</dbReference>
<evidence type="ECO:0000313" key="13">
    <source>
        <dbReference type="EMBL" id="KAJ3646192.1"/>
    </source>
</evidence>
<evidence type="ECO:0000256" key="10">
    <source>
        <dbReference type="ARBA" id="ARBA00023136"/>
    </source>
</evidence>
<comment type="subcellular location">
    <subcellularLocation>
        <location evidence="1">Endoplasmic reticulum membrane</location>
        <topology evidence="1">Multi-pass membrane protein</topology>
    </subcellularLocation>
</comment>
<evidence type="ECO:0000256" key="5">
    <source>
        <dbReference type="ARBA" id="ARBA00022692"/>
    </source>
</evidence>
<feature type="region of interest" description="Disordered" evidence="11">
    <location>
        <begin position="107"/>
        <end position="128"/>
    </location>
</feature>
<evidence type="ECO:0000256" key="1">
    <source>
        <dbReference type="ARBA" id="ARBA00004477"/>
    </source>
</evidence>
<keyword evidence="4" id="KW-0813">Transport</keyword>
<reference evidence="13" key="1">
    <citation type="journal article" date="2023" name="G3 (Bethesda)">
        <title>Whole genome assemblies of Zophobas morio and Tenebrio molitor.</title>
        <authorList>
            <person name="Kaur S."/>
            <person name="Stinson S.A."/>
            <person name="diCenzo G.C."/>
        </authorList>
    </citation>
    <scope>NUCLEOTIDE SEQUENCE</scope>
    <source>
        <strain evidence="13">QUZm001</strain>
    </source>
</reference>
<evidence type="ECO:0000256" key="12">
    <source>
        <dbReference type="SAM" id="Phobius"/>
    </source>
</evidence>
<proteinExistence type="inferred from homology"/>
<keyword evidence="8 12" id="KW-1133">Transmembrane helix</keyword>
<evidence type="ECO:0000256" key="6">
    <source>
        <dbReference type="ARBA" id="ARBA00022824"/>
    </source>
</evidence>
<dbReference type="AlphaFoldDB" id="A0AA38M8B2"/>
<organism evidence="13 14">
    <name type="scientific">Zophobas morio</name>
    <dbReference type="NCBI Taxonomy" id="2755281"/>
    <lineage>
        <taxon>Eukaryota</taxon>
        <taxon>Metazoa</taxon>
        <taxon>Ecdysozoa</taxon>
        <taxon>Arthropoda</taxon>
        <taxon>Hexapoda</taxon>
        <taxon>Insecta</taxon>
        <taxon>Pterygota</taxon>
        <taxon>Neoptera</taxon>
        <taxon>Endopterygota</taxon>
        <taxon>Coleoptera</taxon>
        <taxon>Polyphaga</taxon>
        <taxon>Cucujiformia</taxon>
        <taxon>Tenebrionidae</taxon>
        <taxon>Zophobas</taxon>
    </lineage>
</organism>
<dbReference type="EMBL" id="JALNTZ010000007">
    <property type="protein sequence ID" value="KAJ3646192.1"/>
    <property type="molecule type" value="Genomic_DNA"/>
</dbReference>
<evidence type="ECO:0000256" key="7">
    <source>
        <dbReference type="ARBA" id="ARBA00022927"/>
    </source>
</evidence>
<comment type="caution">
    <text evidence="13">The sequence shown here is derived from an EMBL/GenBank/DDBJ whole genome shotgun (WGS) entry which is preliminary data.</text>
</comment>
<feature type="transmembrane region" description="Helical" evidence="12">
    <location>
        <begin position="210"/>
        <end position="243"/>
    </location>
</feature>
<dbReference type="Proteomes" id="UP001168821">
    <property type="component" value="Unassembled WGS sequence"/>
</dbReference>
<dbReference type="Pfam" id="PF03839">
    <property type="entry name" value="Sec62"/>
    <property type="match status" value="1"/>
</dbReference>
<evidence type="ECO:0000256" key="4">
    <source>
        <dbReference type="ARBA" id="ARBA00022448"/>
    </source>
</evidence>